<comment type="similarity">
    <text evidence="2">Belongs to the G-protein coupled receptor 4 family.</text>
</comment>
<dbReference type="EMBL" id="MU150233">
    <property type="protein sequence ID" value="KAF9468417.1"/>
    <property type="molecule type" value="Genomic_DNA"/>
</dbReference>
<evidence type="ECO:0000313" key="12">
    <source>
        <dbReference type="Proteomes" id="UP000807353"/>
    </source>
</evidence>
<sequence>MQHPELPIFAFLSAALVLIPLSWHWRARNIATLSIIAWLFVVNFIYGVNAIVWAGNVNNPAPVWCDITTKIIVGASYALPLSMLCICKHLEMVSSSRKVSFDSSDRVRRVVFECVMCFGIPIFFMALHYVVQGHRFDIFENTGCQASLYISVAAVMIVWFPQLLFSVITLIYAVMALHHFIRRRLTFATQLQNSNSALTPNRYLRLIAMAVTEMVWGTVFTAYNLYNNASPGLRPWTSWADVHSNFSRVDLYPASSIPPKFLQSMMVFWWVMPASSIIFFLFFGFGEEAQKEYRKLFMWFKRVILRRKSI</sequence>
<keyword evidence="7 10" id="KW-0472">Membrane</keyword>
<dbReference type="Proteomes" id="UP000807353">
    <property type="component" value="Unassembled WGS sequence"/>
</dbReference>
<dbReference type="GO" id="GO:0000750">
    <property type="term" value="P:pheromone-dependent signal transduction involved in conjugation with cellular fusion"/>
    <property type="evidence" value="ECO:0007669"/>
    <property type="project" value="TreeGrafter"/>
</dbReference>
<evidence type="ECO:0000256" key="1">
    <source>
        <dbReference type="ARBA" id="ARBA00004141"/>
    </source>
</evidence>
<keyword evidence="5 10" id="KW-1133">Transmembrane helix</keyword>
<keyword evidence="12" id="KW-1185">Reference proteome</keyword>
<dbReference type="PRINTS" id="PR00900">
    <property type="entry name" value="PHEROMONEAR"/>
</dbReference>
<accession>A0A9P5YGB1</accession>
<feature type="transmembrane region" description="Helical" evidence="10">
    <location>
        <begin position="67"/>
        <end position="90"/>
    </location>
</feature>
<organism evidence="11 12">
    <name type="scientific">Collybia nuda</name>
    <dbReference type="NCBI Taxonomy" id="64659"/>
    <lineage>
        <taxon>Eukaryota</taxon>
        <taxon>Fungi</taxon>
        <taxon>Dikarya</taxon>
        <taxon>Basidiomycota</taxon>
        <taxon>Agaricomycotina</taxon>
        <taxon>Agaricomycetes</taxon>
        <taxon>Agaricomycetidae</taxon>
        <taxon>Agaricales</taxon>
        <taxon>Tricholomatineae</taxon>
        <taxon>Clitocybaceae</taxon>
        <taxon>Collybia</taxon>
    </lineage>
</organism>
<dbReference type="OrthoDB" id="2874149at2759"/>
<evidence type="ECO:0000256" key="7">
    <source>
        <dbReference type="ARBA" id="ARBA00023136"/>
    </source>
</evidence>
<evidence type="ECO:0000256" key="5">
    <source>
        <dbReference type="ARBA" id="ARBA00022989"/>
    </source>
</evidence>
<evidence type="ECO:0000256" key="3">
    <source>
        <dbReference type="ARBA" id="ARBA00022507"/>
    </source>
</evidence>
<keyword evidence="9" id="KW-0807">Transducer</keyword>
<dbReference type="PANTHER" id="PTHR28097:SF1">
    <property type="entry name" value="PHEROMONE A FACTOR RECEPTOR"/>
    <property type="match status" value="1"/>
</dbReference>
<feature type="transmembrane region" description="Helical" evidence="10">
    <location>
        <begin position="267"/>
        <end position="285"/>
    </location>
</feature>
<gene>
    <name evidence="11" type="ORF">BDZ94DRAFT_785350</name>
</gene>
<dbReference type="InterPro" id="IPR001499">
    <property type="entry name" value="GPCR_STE3"/>
</dbReference>
<comment type="caution">
    <text evidence="11">The sequence shown here is derived from an EMBL/GenBank/DDBJ whole genome shotgun (WGS) entry which is preliminary data.</text>
</comment>
<evidence type="ECO:0000256" key="6">
    <source>
        <dbReference type="ARBA" id="ARBA00023040"/>
    </source>
</evidence>
<feature type="transmembrane region" description="Helical" evidence="10">
    <location>
        <begin position="110"/>
        <end position="130"/>
    </location>
</feature>
<evidence type="ECO:0000256" key="8">
    <source>
        <dbReference type="ARBA" id="ARBA00023170"/>
    </source>
</evidence>
<reference evidence="11" key="1">
    <citation type="submission" date="2020-11" db="EMBL/GenBank/DDBJ databases">
        <authorList>
            <consortium name="DOE Joint Genome Institute"/>
            <person name="Ahrendt S."/>
            <person name="Riley R."/>
            <person name="Andreopoulos W."/>
            <person name="Labutti K."/>
            <person name="Pangilinan J."/>
            <person name="Ruiz-Duenas F.J."/>
            <person name="Barrasa J.M."/>
            <person name="Sanchez-Garcia M."/>
            <person name="Camarero S."/>
            <person name="Miyauchi S."/>
            <person name="Serrano A."/>
            <person name="Linde D."/>
            <person name="Babiker R."/>
            <person name="Drula E."/>
            <person name="Ayuso-Fernandez I."/>
            <person name="Pacheco R."/>
            <person name="Padilla G."/>
            <person name="Ferreira P."/>
            <person name="Barriuso J."/>
            <person name="Kellner H."/>
            <person name="Castanera R."/>
            <person name="Alfaro M."/>
            <person name="Ramirez L."/>
            <person name="Pisabarro A.G."/>
            <person name="Kuo A."/>
            <person name="Tritt A."/>
            <person name="Lipzen A."/>
            <person name="He G."/>
            <person name="Yan M."/>
            <person name="Ng V."/>
            <person name="Cullen D."/>
            <person name="Martin F."/>
            <person name="Rosso M.-N."/>
            <person name="Henrissat B."/>
            <person name="Hibbett D."/>
            <person name="Martinez A.T."/>
            <person name="Grigoriev I.V."/>
        </authorList>
    </citation>
    <scope>NUCLEOTIDE SEQUENCE</scope>
    <source>
        <strain evidence="11">CBS 247.69</strain>
    </source>
</reference>
<keyword evidence="3" id="KW-0589">Pheromone response</keyword>
<evidence type="ECO:0000256" key="9">
    <source>
        <dbReference type="ARBA" id="ARBA00023224"/>
    </source>
</evidence>
<feature type="transmembrane region" description="Helical" evidence="10">
    <location>
        <begin position="6"/>
        <end position="23"/>
    </location>
</feature>
<keyword evidence="4 10" id="KW-0812">Transmembrane</keyword>
<dbReference type="PRINTS" id="PR00899">
    <property type="entry name" value="GPCRSTE3"/>
</dbReference>
<feature type="transmembrane region" description="Helical" evidence="10">
    <location>
        <begin position="150"/>
        <end position="175"/>
    </location>
</feature>
<keyword evidence="6" id="KW-0297">G-protein coupled receptor</keyword>
<name>A0A9P5YGB1_9AGAR</name>
<evidence type="ECO:0000256" key="2">
    <source>
        <dbReference type="ARBA" id="ARBA00011085"/>
    </source>
</evidence>
<proteinExistence type="inferred from homology"/>
<dbReference type="GO" id="GO:0004933">
    <property type="term" value="F:mating-type a-factor pheromone receptor activity"/>
    <property type="evidence" value="ECO:0007669"/>
    <property type="project" value="InterPro"/>
</dbReference>
<dbReference type="GO" id="GO:0005886">
    <property type="term" value="C:plasma membrane"/>
    <property type="evidence" value="ECO:0007669"/>
    <property type="project" value="TreeGrafter"/>
</dbReference>
<evidence type="ECO:0000256" key="10">
    <source>
        <dbReference type="SAM" id="Phobius"/>
    </source>
</evidence>
<dbReference type="PANTHER" id="PTHR28097">
    <property type="entry name" value="PHEROMONE A FACTOR RECEPTOR"/>
    <property type="match status" value="1"/>
</dbReference>
<protein>
    <submittedName>
        <fullName evidence="11">GPCR fungal pheromone mating factor</fullName>
    </submittedName>
</protein>
<dbReference type="AlphaFoldDB" id="A0A9P5YGB1"/>
<comment type="subcellular location">
    <subcellularLocation>
        <location evidence="1">Membrane</location>
        <topology evidence="1">Multi-pass membrane protein</topology>
    </subcellularLocation>
</comment>
<dbReference type="CDD" id="cd14966">
    <property type="entry name" value="7tmD_STE3"/>
    <property type="match status" value="1"/>
</dbReference>
<evidence type="ECO:0000313" key="11">
    <source>
        <dbReference type="EMBL" id="KAF9468417.1"/>
    </source>
</evidence>
<dbReference type="Pfam" id="PF02076">
    <property type="entry name" value="STE3"/>
    <property type="match status" value="1"/>
</dbReference>
<dbReference type="InterPro" id="IPR001546">
    <property type="entry name" value="GPCR_Pheromne_A_rcpt"/>
</dbReference>
<feature type="transmembrane region" description="Helical" evidence="10">
    <location>
        <begin position="35"/>
        <end position="55"/>
    </location>
</feature>
<keyword evidence="8" id="KW-0675">Receptor</keyword>
<evidence type="ECO:0000256" key="4">
    <source>
        <dbReference type="ARBA" id="ARBA00022692"/>
    </source>
</evidence>
<feature type="transmembrane region" description="Helical" evidence="10">
    <location>
        <begin position="203"/>
        <end position="226"/>
    </location>
</feature>